<dbReference type="EMBL" id="JABFTP020000021">
    <property type="protein sequence ID" value="KAL3268624.1"/>
    <property type="molecule type" value="Genomic_DNA"/>
</dbReference>
<dbReference type="Proteomes" id="UP001516400">
    <property type="component" value="Unassembled WGS sequence"/>
</dbReference>
<comment type="caution">
    <text evidence="1">The sequence shown here is derived from an EMBL/GenBank/DDBJ whole genome shotgun (WGS) entry which is preliminary data.</text>
</comment>
<name>A0ABD2MQU9_9CUCU</name>
<proteinExistence type="predicted"/>
<dbReference type="AlphaFoldDB" id="A0ABD2MQU9"/>
<gene>
    <name evidence="1" type="ORF">HHI36_007729</name>
</gene>
<evidence type="ECO:0000313" key="1">
    <source>
        <dbReference type="EMBL" id="KAL3268624.1"/>
    </source>
</evidence>
<accession>A0ABD2MQU9</accession>
<evidence type="ECO:0000313" key="2">
    <source>
        <dbReference type="Proteomes" id="UP001516400"/>
    </source>
</evidence>
<reference evidence="1 2" key="1">
    <citation type="journal article" date="2021" name="BMC Biol.">
        <title>Horizontally acquired antibacterial genes associated with adaptive radiation of ladybird beetles.</title>
        <authorList>
            <person name="Li H.S."/>
            <person name="Tang X.F."/>
            <person name="Huang Y.H."/>
            <person name="Xu Z.Y."/>
            <person name="Chen M.L."/>
            <person name="Du X.Y."/>
            <person name="Qiu B.Y."/>
            <person name="Chen P.T."/>
            <person name="Zhang W."/>
            <person name="Slipinski A."/>
            <person name="Escalona H.E."/>
            <person name="Waterhouse R.M."/>
            <person name="Zwick A."/>
            <person name="Pang H."/>
        </authorList>
    </citation>
    <scope>NUCLEOTIDE SEQUENCE [LARGE SCALE GENOMIC DNA]</scope>
    <source>
        <strain evidence="1">SYSU2018</strain>
    </source>
</reference>
<protein>
    <submittedName>
        <fullName evidence="1">Uncharacterized protein</fullName>
    </submittedName>
</protein>
<sequence length="115" mass="13626">MDRDHNNCIVKVSVENIVTEKFTDPGLMENVSDFRGRIEEKKEVSAKKSSVERHRLERKFLTLSSNKKLRRSWKFLEKNMRIVLLIKNMQEDLKLDEKLDEPHDDDGVEVIIKPF</sequence>
<keyword evidence="2" id="KW-1185">Reference proteome</keyword>
<organism evidence="1 2">
    <name type="scientific">Cryptolaemus montrouzieri</name>
    <dbReference type="NCBI Taxonomy" id="559131"/>
    <lineage>
        <taxon>Eukaryota</taxon>
        <taxon>Metazoa</taxon>
        <taxon>Ecdysozoa</taxon>
        <taxon>Arthropoda</taxon>
        <taxon>Hexapoda</taxon>
        <taxon>Insecta</taxon>
        <taxon>Pterygota</taxon>
        <taxon>Neoptera</taxon>
        <taxon>Endopterygota</taxon>
        <taxon>Coleoptera</taxon>
        <taxon>Polyphaga</taxon>
        <taxon>Cucujiformia</taxon>
        <taxon>Coccinelloidea</taxon>
        <taxon>Coccinellidae</taxon>
        <taxon>Scymninae</taxon>
        <taxon>Scymnini</taxon>
        <taxon>Cryptolaemus</taxon>
    </lineage>
</organism>